<evidence type="ECO:0000256" key="10">
    <source>
        <dbReference type="ARBA" id="ARBA00022840"/>
    </source>
</evidence>
<keyword evidence="10 14" id="KW-0067">ATP-binding</keyword>
<dbReference type="InterPro" id="IPR014729">
    <property type="entry name" value="Rossmann-like_a/b/a_fold"/>
</dbReference>
<keyword evidence="7 14" id="KW-0547">Nucleotide-binding</keyword>
<dbReference type="Pfam" id="PF01687">
    <property type="entry name" value="Flavokinase"/>
    <property type="match status" value="1"/>
</dbReference>
<sequence>METFFLNHPHHIKRELTKPKAMAFGYFDGVHLGHQQVINEARKMAHRKGYQSAVMTFHPHPSIVLGKNNPIRHSLTPLNDKIEIIESLGVDELYVVEFSEAFSMLLPQEFVDSYIIGLHVKHAVAGFDFTYGKMGKGTMETLPFHSRHEFEQTVVGKIELAHKKVSSTYIRSLLQEGDVSKVQMLLGRNYKIKGTIIHGEKRGRTIGFPTANIKMEEQYLLPKLGVYVVKLKVRDTWYEGVCNIGLKPTFHDDLKEVSIEVHLLEFSDTIYDQKVELEFIARIRDEQKFGNIQELIDRIHRDVSEAKNFFNSLIIPTLKD</sequence>
<dbReference type="PIRSF" id="PIRSF004491">
    <property type="entry name" value="FAD_Synth"/>
    <property type="match status" value="1"/>
</dbReference>
<evidence type="ECO:0000256" key="14">
    <source>
        <dbReference type="PIRNR" id="PIRNR004491"/>
    </source>
</evidence>
<dbReference type="InterPro" id="IPR015865">
    <property type="entry name" value="Riboflavin_kinase_bac/euk"/>
</dbReference>
<comment type="similarity">
    <text evidence="14">Belongs to the ribF family.</text>
</comment>
<comment type="catalytic activity">
    <reaction evidence="13 14">
        <text>FMN + ATP + H(+) = FAD + diphosphate</text>
        <dbReference type="Rhea" id="RHEA:17237"/>
        <dbReference type="ChEBI" id="CHEBI:15378"/>
        <dbReference type="ChEBI" id="CHEBI:30616"/>
        <dbReference type="ChEBI" id="CHEBI:33019"/>
        <dbReference type="ChEBI" id="CHEBI:57692"/>
        <dbReference type="ChEBI" id="CHEBI:58210"/>
        <dbReference type="EC" id="2.7.7.2"/>
    </reaction>
</comment>
<keyword evidence="9 14" id="KW-0274">FAD</keyword>
<keyword evidence="4 14" id="KW-0288">FMN</keyword>
<comment type="catalytic activity">
    <reaction evidence="12 14">
        <text>riboflavin + ATP = FMN + ADP + H(+)</text>
        <dbReference type="Rhea" id="RHEA:14357"/>
        <dbReference type="ChEBI" id="CHEBI:15378"/>
        <dbReference type="ChEBI" id="CHEBI:30616"/>
        <dbReference type="ChEBI" id="CHEBI:57986"/>
        <dbReference type="ChEBI" id="CHEBI:58210"/>
        <dbReference type="ChEBI" id="CHEBI:456216"/>
        <dbReference type="EC" id="2.7.1.26"/>
    </reaction>
</comment>
<protein>
    <recommendedName>
        <fullName evidence="14">Riboflavin biosynthesis protein</fullName>
    </recommendedName>
    <domain>
        <recommendedName>
            <fullName evidence="14">Riboflavin kinase</fullName>
            <ecNumber evidence="14">2.7.1.26</ecNumber>
        </recommendedName>
        <alternativeName>
            <fullName evidence="14">Flavokinase</fullName>
        </alternativeName>
    </domain>
    <domain>
        <recommendedName>
            <fullName evidence="14">FMN adenylyltransferase</fullName>
            <ecNumber evidence="14">2.7.7.2</ecNumber>
        </recommendedName>
        <alternativeName>
            <fullName evidence="14">FAD pyrophosphorylase</fullName>
        </alternativeName>
        <alternativeName>
            <fullName evidence="14">FAD synthase</fullName>
        </alternativeName>
    </domain>
</protein>
<keyword evidence="6 14" id="KW-0548">Nucleotidyltransferase</keyword>
<keyword evidence="8 14" id="KW-0418">Kinase</keyword>
<keyword evidence="5 14" id="KW-0808">Transferase</keyword>
<dbReference type="SUPFAM" id="SSF82114">
    <property type="entry name" value="Riboflavin kinase-like"/>
    <property type="match status" value="1"/>
</dbReference>
<dbReference type="PANTHER" id="PTHR22749:SF6">
    <property type="entry name" value="RIBOFLAVIN KINASE"/>
    <property type="match status" value="1"/>
</dbReference>
<proteinExistence type="inferred from homology"/>
<evidence type="ECO:0000256" key="8">
    <source>
        <dbReference type="ARBA" id="ARBA00022777"/>
    </source>
</evidence>
<dbReference type="EC" id="2.7.7.2" evidence="14"/>
<evidence type="ECO:0000256" key="1">
    <source>
        <dbReference type="ARBA" id="ARBA00004726"/>
    </source>
</evidence>
<dbReference type="PANTHER" id="PTHR22749">
    <property type="entry name" value="RIBOFLAVIN KINASE/FMN ADENYLYLTRANSFERASE"/>
    <property type="match status" value="1"/>
</dbReference>
<keyword evidence="3 14" id="KW-0285">Flavoprotein</keyword>
<dbReference type="SMART" id="SM00904">
    <property type="entry name" value="Flavokinase"/>
    <property type="match status" value="1"/>
</dbReference>
<dbReference type="RefSeq" id="WP_377926968.1">
    <property type="nucleotide sequence ID" value="NZ_JBHUEM010000003.1"/>
</dbReference>
<dbReference type="InterPro" id="IPR002606">
    <property type="entry name" value="Riboflavin_kinase_bac"/>
</dbReference>
<dbReference type="NCBIfam" id="NF004162">
    <property type="entry name" value="PRK05627.1-5"/>
    <property type="match status" value="1"/>
</dbReference>
<evidence type="ECO:0000256" key="6">
    <source>
        <dbReference type="ARBA" id="ARBA00022695"/>
    </source>
</evidence>
<dbReference type="InterPro" id="IPR015864">
    <property type="entry name" value="FAD_synthase"/>
</dbReference>
<dbReference type="NCBIfam" id="TIGR00125">
    <property type="entry name" value="cyt_tran_rel"/>
    <property type="match status" value="1"/>
</dbReference>
<dbReference type="Proteomes" id="UP001597214">
    <property type="component" value="Unassembled WGS sequence"/>
</dbReference>
<keyword evidence="11" id="KW-0511">Multifunctional enzyme</keyword>
<dbReference type="GO" id="GO:0008531">
    <property type="term" value="F:riboflavin kinase activity"/>
    <property type="evidence" value="ECO:0007669"/>
    <property type="project" value="UniProtKB-EC"/>
</dbReference>
<evidence type="ECO:0000313" key="17">
    <source>
        <dbReference type="Proteomes" id="UP001597214"/>
    </source>
</evidence>
<evidence type="ECO:0000256" key="4">
    <source>
        <dbReference type="ARBA" id="ARBA00022643"/>
    </source>
</evidence>
<keyword evidence="17" id="KW-1185">Reference proteome</keyword>
<dbReference type="Gene3D" id="3.40.50.620">
    <property type="entry name" value="HUPs"/>
    <property type="match status" value="1"/>
</dbReference>
<comment type="caution">
    <text evidence="16">The sequence shown here is derived from an EMBL/GenBank/DDBJ whole genome shotgun (WGS) entry which is preliminary data.</text>
</comment>
<accession>A0ABW4LL70</accession>
<evidence type="ECO:0000256" key="3">
    <source>
        <dbReference type="ARBA" id="ARBA00022630"/>
    </source>
</evidence>
<dbReference type="InterPro" id="IPR023468">
    <property type="entry name" value="Riboflavin_kinase"/>
</dbReference>
<feature type="domain" description="Riboflavin kinase" evidence="15">
    <location>
        <begin position="185"/>
        <end position="311"/>
    </location>
</feature>
<dbReference type="InterPro" id="IPR004821">
    <property type="entry name" value="Cyt_trans-like"/>
</dbReference>
<comment type="pathway">
    <text evidence="2 14">Cofactor biosynthesis; FMN biosynthesis; FMN from riboflavin (ATP route): step 1/1.</text>
</comment>
<evidence type="ECO:0000256" key="12">
    <source>
        <dbReference type="ARBA" id="ARBA00047880"/>
    </source>
</evidence>
<dbReference type="NCBIfam" id="TIGR00083">
    <property type="entry name" value="ribF"/>
    <property type="match status" value="1"/>
</dbReference>
<name>A0ABW4LL70_9BACI</name>
<dbReference type="GO" id="GO:0003919">
    <property type="term" value="F:FMN adenylyltransferase activity"/>
    <property type="evidence" value="ECO:0007669"/>
    <property type="project" value="UniProtKB-EC"/>
</dbReference>
<dbReference type="EC" id="2.7.1.26" evidence="14"/>
<dbReference type="CDD" id="cd02064">
    <property type="entry name" value="FAD_synthetase_N"/>
    <property type="match status" value="1"/>
</dbReference>
<evidence type="ECO:0000256" key="2">
    <source>
        <dbReference type="ARBA" id="ARBA00005201"/>
    </source>
</evidence>
<dbReference type="EMBL" id="JBHUEM010000003">
    <property type="protein sequence ID" value="MFD1735862.1"/>
    <property type="molecule type" value="Genomic_DNA"/>
</dbReference>
<evidence type="ECO:0000313" key="16">
    <source>
        <dbReference type="EMBL" id="MFD1735862.1"/>
    </source>
</evidence>
<dbReference type="NCBIfam" id="NF004160">
    <property type="entry name" value="PRK05627.1-3"/>
    <property type="match status" value="1"/>
</dbReference>
<evidence type="ECO:0000256" key="11">
    <source>
        <dbReference type="ARBA" id="ARBA00023268"/>
    </source>
</evidence>
<evidence type="ECO:0000256" key="9">
    <source>
        <dbReference type="ARBA" id="ARBA00022827"/>
    </source>
</evidence>
<evidence type="ECO:0000256" key="7">
    <source>
        <dbReference type="ARBA" id="ARBA00022741"/>
    </source>
</evidence>
<evidence type="ECO:0000256" key="13">
    <source>
        <dbReference type="ARBA" id="ARBA00049494"/>
    </source>
</evidence>
<dbReference type="NCBIfam" id="NF004161">
    <property type="entry name" value="PRK05627.1-4"/>
    <property type="match status" value="1"/>
</dbReference>
<gene>
    <name evidence="16" type="primary">ribF</name>
    <name evidence="16" type="ORF">ACFSCX_04705</name>
</gene>
<organism evidence="16 17">
    <name type="scientific">Bacillus salitolerans</name>
    <dbReference type="NCBI Taxonomy" id="1437434"/>
    <lineage>
        <taxon>Bacteria</taxon>
        <taxon>Bacillati</taxon>
        <taxon>Bacillota</taxon>
        <taxon>Bacilli</taxon>
        <taxon>Bacillales</taxon>
        <taxon>Bacillaceae</taxon>
        <taxon>Bacillus</taxon>
    </lineage>
</organism>
<evidence type="ECO:0000259" key="15">
    <source>
        <dbReference type="SMART" id="SM00904"/>
    </source>
</evidence>
<comment type="pathway">
    <text evidence="1 14">Cofactor biosynthesis; FAD biosynthesis; FAD from FMN: step 1/1.</text>
</comment>
<reference evidence="17" key="1">
    <citation type="journal article" date="2019" name="Int. J. Syst. Evol. Microbiol.">
        <title>The Global Catalogue of Microorganisms (GCM) 10K type strain sequencing project: providing services to taxonomists for standard genome sequencing and annotation.</title>
        <authorList>
            <consortium name="The Broad Institute Genomics Platform"/>
            <consortium name="The Broad Institute Genome Sequencing Center for Infectious Disease"/>
            <person name="Wu L."/>
            <person name="Ma J."/>
        </authorList>
    </citation>
    <scope>NUCLEOTIDE SEQUENCE [LARGE SCALE GENOMIC DNA]</scope>
    <source>
        <strain evidence="17">CCUG 49339</strain>
    </source>
</reference>
<dbReference type="Gene3D" id="2.40.30.30">
    <property type="entry name" value="Riboflavin kinase-like"/>
    <property type="match status" value="1"/>
</dbReference>
<dbReference type="Pfam" id="PF06574">
    <property type="entry name" value="FAD_syn"/>
    <property type="match status" value="1"/>
</dbReference>
<evidence type="ECO:0000256" key="5">
    <source>
        <dbReference type="ARBA" id="ARBA00022679"/>
    </source>
</evidence>
<dbReference type="SUPFAM" id="SSF52374">
    <property type="entry name" value="Nucleotidylyl transferase"/>
    <property type="match status" value="1"/>
</dbReference>
<dbReference type="InterPro" id="IPR023465">
    <property type="entry name" value="Riboflavin_kinase_dom_sf"/>
</dbReference>